<dbReference type="GO" id="GO:0005506">
    <property type="term" value="F:iron ion binding"/>
    <property type="evidence" value="ECO:0007669"/>
    <property type="project" value="InterPro"/>
</dbReference>
<evidence type="ECO:0000256" key="4">
    <source>
        <dbReference type="ARBA" id="ARBA00023002"/>
    </source>
</evidence>
<evidence type="ECO:0000256" key="1">
    <source>
        <dbReference type="ARBA" id="ARBA00010617"/>
    </source>
</evidence>
<gene>
    <name evidence="10" type="ORF">CEY00_Acc06057</name>
</gene>
<reference evidence="11" key="2">
    <citation type="journal article" date="2018" name="BMC Genomics">
        <title>A manually annotated Actinidia chinensis var. chinensis (kiwifruit) genome highlights the challenges associated with draft genomes and gene prediction in plants.</title>
        <authorList>
            <person name="Pilkington S.M."/>
            <person name="Crowhurst R."/>
            <person name="Hilario E."/>
            <person name="Nardozza S."/>
            <person name="Fraser L."/>
            <person name="Peng Y."/>
            <person name="Gunaseelan K."/>
            <person name="Simpson R."/>
            <person name="Tahir J."/>
            <person name="Deroles S.C."/>
            <person name="Templeton K."/>
            <person name="Luo Z."/>
            <person name="Davy M."/>
            <person name="Cheng C."/>
            <person name="McNeilage M."/>
            <person name="Scaglione D."/>
            <person name="Liu Y."/>
            <person name="Zhang Q."/>
            <person name="Datson P."/>
            <person name="De Silva N."/>
            <person name="Gardiner S.E."/>
            <person name="Bassett H."/>
            <person name="Chagne D."/>
            <person name="McCallum J."/>
            <person name="Dzierzon H."/>
            <person name="Deng C."/>
            <person name="Wang Y.Y."/>
            <person name="Barron L."/>
            <person name="Manako K."/>
            <person name="Bowen J."/>
            <person name="Foster T.M."/>
            <person name="Erridge Z.A."/>
            <person name="Tiffin H."/>
            <person name="Waite C.N."/>
            <person name="Davies K.M."/>
            <person name="Grierson E.P."/>
            <person name="Laing W.A."/>
            <person name="Kirk R."/>
            <person name="Chen X."/>
            <person name="Wood M."/>
            <person name="Montefiori M."/>
            <person name="Brummell D.A."/>
            <person name="Schwinn K.E."/>
            <person name="Catanach A."/>
            <person name="Fullerton C."/>
            <person name="Li D."/>
            <person name="Meiyalaghan S."/>
            <person name="Nieuwenhuizen N."/>
            <person name="Read N."/>
            <person name="Prakash R."/>
            <person name="Hunter D."/>
            <person name="Zhang H."/>
            <person name="McKenzie M."/>
            <person name="Knabel M."/>
            <person name="Harris A."/>
            <person name="Allan A.C."/>
            <person name="Gleave A."/>
            <person name="Chen A."/>
            <person name="Janssen B.J."/>
            <person name="Plunkett B."/>
            <person name="Ampomah-Dwamena C."/>
            <person name="Voogd C."/>
            <person name="Leif D."/>
            <person name="Lafferty D."/>
            <person name="Souleyre E.J.F."/>
            <person name="Varkonyi-Gasic E."/>
            <person name="Gambi F."/>
            <person name="Hanley J."/>
            <person name="Yao J.L."/>
            <person name="Cheung J."/>
            <person name="David K.M."/>
            <person name="Warren B."/>
            <person name="Marsh K."/>
            <person name="Snowden K.C."/>
            <person name="Lin-Wang K."/>
            <person name="Brian L."/>
            <person name="Martinez-Sanchez M."/>
            <person name="Wang M."/>
            <person name="Ileperuma N."/>
            <person name="Macnee N."/>
            <person name="Campin R."/>
            <person name="McAtee P."/>
            <person name="Drummond R.S.M."/>
            <person name="Espley R.V."/>
            <person name="Ireland H.S."/>
            <person name="Wu R."/>
            <person name="Atkinson R.G."/>
            <person name="Karunairetnam S."/>
            <person name="Bulley S."/>
            <person name="Chunkath S."/>
            <person name="Hanley Z."/>
            <person name="Storey R."/>
            <person name="Thrimawithana A.H."/>
            <person name="Thomson S."/>
            <person name="David C."/>
            <person name="Testolin R."/>
            <person name="Huang H."/>
            <person name="Hellens R.P."/>
            <person name="Schaffer R.J."/>
        </authorList>
    </citation>
    <scope>NUCLEOTIDE SEQUENCE [LARGE SCALE GENOMIC DNA]</scope>
    <source>
        <strain evidence="11">cv. Red5</strain>
    </source>
</reference>
<dbReference type="CDD" id="cd11073">
    <property type="entry name" value="CYP76-like"/>
    <property type="match status" value="1"/>
</dbReference>
<evidence type="ECO:0000256" key="6">
    <source>
        <dbReference type="ARBA" id="ARBA00023033"/>
    </source>
</evidence>
<evidence type="ECO:0000256" key="3">
    <source>
        <dbReference type="ARBA" id="ARBA00022723"/>
    </source>
</evidence>
<dbReference type="InterPro" id="IPR036396">
    <property type="entry name" value="Cyt_P450_sf"/>
</dbReference>
<evidence type="ECO:0000313" key="11">
    <source>
        <dbReference type="Proteomes" id="UP000241394"/>
    </source>
</evidence>
<comment type="cofactor">
    <cofactor evidence="7">
        <name>heme</name>
        <dbReference type="ChEBI" id="CHEBI:30413"/>
    </cofactor>
</comment>
<dbReference type="PRINTS" id="PR00463">
    <property type="entry name" value="EP450I"/>
</dbReference>
<dbReference type="EMBL" id="NKQK01000005">
    <property type="protein sequence ID" value="PSS30771.1"/>
    <property type="molecule type" value="Genomic_DNA"/>
</dbReference>
<evidence type="ECO:0000256" key="5">
    <source>
        <dbReference type="ARBA" id="ARBA00023004"/>
    </source>
</evidence>
<dbReference type="InParanoid" id="A0A2R6RL64"/>
<dbReference type="GO" id="GO:0004497">
    <property type="term" value="F:monooxygenase activity"/>
    <property type="evidence" value="ECO:0007669"/>
    <property type="project" value="UniProtKB-KW"/>
</dbReference>
<dbReference type="PROSITE" id="PS00086">
    <property type="entry name" value="CYTOCHROME_P450"/>
    <property type="match status" value="1"/>
</dbReference>
<keyword evidence="3 7" id="KW-0479">Metal-binding</keyword>
<dbReference type="PANTHER" id="PTHR47950">
    <property type="entry name" value="CYTOCHROME P450, FAMILY 76, SUBFAMILY C, POLYPEPTIDE 5-RELATED"/>
    <property type="match status" value="1"/>
</dbReference>
<dbReference type="Gene3D" id="1.10.630.10">
    <property type="entry name" value="Cytochrome P450"/>
    <property type="match status" value="1"/>
</dbReference>
<keyword evidence="6 8" id="KW-0503">Monooxygenase</keyword>
<keyword evidence="2 7" id="KW-0349">Heme</keyword>
<sequence>MDFLSFVLYFLLSTTAIIALISLFKQTKTRKRNLPPGPTPLPVIGNLLKLGNKPHRSLTQLAQTHGPIMTLKLGQVTTVVLSSSVLAQEALQKQDLAFSSRAIPNAIHALHQCRDSVIWLPVDHRWRCLRKILNSSLFSGARLDASSSLRRRKVEELVAYAGKCCRDGKAVDVGRAAFRTSLNVLSNTIFSVDLADPSEDTAQEFRDLVWSIMVEAGKPNLVDYFPATATLDPQGVRRRMTAYFGRVLELFGGLIHERLAMRRQTKRAAENDALDALLNIREEDRGEIDRMCLDLFVAGTDTTSSTLEWAMTELLHNPEVLRKAKAELEQVVGIGKQIEESDIACLPYLKAIIKETFRIHPPVPFLIPRKVNTDVKVCGYTLPKGTQVLVNVWAIGRDPRTWPNPTAFMPERFLGSEIDVRGCDFELIPFGAGRRICPGLPLAMKIVPVMLGSLINSFDWKLEGGIAPEELDMEEKFGITLQKAQPLRALPIKLF</sequence>
<dbReference type="Pfam" id="PF00067">
    <property type="entry name" value="p450"/>
    <property type="match status" value="1"/>
</dbReference>
<dbReference type="PRINTS" id="PR00385">
    <property type="entry name" value="P450"/>
</dbReference>
<dbReference type="InterPro" id="IPR017972">
    <property type="entry name" value="Cyt_P450_CS"/>
</dbReference>
<evidence type="ECO:0000313" key="10">
    <source>
        <dbReference type="EMBL" id="PSS30771.1"/>
    </source>
</evidence>
<dbReference type="FunCoup" id="A0A2R6RL64">
    <property type="interactions" value="542"/>
</dbReference>
<dbReference type="OrthoDB" id="2789670at2759"/>
<keyword evidence="9" id="KW-0812">Transmembrane</keyword>
<dbReference type="STRING" id="1590841.A0A2R6RL64"/>
<dbReference type="Gramene" id="PSS30771">
    <property type="protein sequence ID" value="PSS30771"/>
    <property type="gene ID" value="CEY00_Acc06057"/>
</dbReference>
<feature type="binding site" description="axial binding residue" evidence="7">
    <location>
        <position position="437"/>
    </location>
    <ligand>
        <name>heme</name>
        <dbReference type="ChEBI" id="CHEBI:30413"/>
    </ligand>
    <ligandPart>
        <name>Fe</name>
        <dbReference type="ChEBI" id="CHEBI:18248"/>
    </ligandPart>
</feature>
<organism evidence="10 11">
    <name type="scientific">Actinidia chinensis var. chinensis</name>
    <name type="common">Chinese soft-hair kiwi</name>
    <dbReference type="NCBI Taxonomy" id="1590841"/>
    <lineage>
        <taxon>Eukaryota</taxon>
        <taxon>Viridiplantae</taxon>
        <taxon>Streptophyta</taxon>
        <taxon>Embryophyta</taxon>
        <taxon>Tracheophyta</taxon>
        <taxon>Spermatophyta</taxon>
        <taxon>Magnoliopsida</taxon>
        <taxon>eudicotyledons</taxon>
        <taxon>Gunneridae</taxon>
        <taxon>Pentapetalae</taxon>
        <taxon>asterids</taxon>
        <taxon>Ericales</taxon>
        <taxon>Actinidiaceae</taxon>
        <taxon>Actinidia</taxon>
    </lineage>
</organism>
<dbReference type="InterPro" id="IPR002401">
    <property type="entry name" value="Cyt_P450_E_grp-I"/>
</dbReference>
<dbReference type="Proteomes" id="UP000241394">
    <property type="component" value="Chromosome LG5"/>
</dbReference>
<name>A0A2R6RL64_ACTCC</name>
<evidence type="ECO:0000256" key="9">
    <source>
        <dbReference type="SAM" id="Phobius"/>
    </source>
</evidence>
<dbReference type="AlphaFoldDB" id="A0A2R6RL64"/>
<dbReference type="InterPro" id="IPR001128">
    <property type="entry name" value="Cyt_P450"/>
</dbReference>
<keyword evidence="9" id="KW-0472">Membrane</keyword>
<dbReference type="GO" id="GO:0020037">
    <property type="term" value="F:heme binding"/>
    <property type="evidence" value="ECO:0007669"/>
    <property type="project" value="InterPro"/>
</dbReference>
<dbReference type="GO" id="GO:0016705">
    <property type="term" value="F:oxidoreductase activity, acting on paired donors, with incorporation or reduction of molecular oxygen"/>
    <property type="evidence" value="ECO:0007669"/>
    <property type="project" value="InterPro"/>
</dbReference>
<dbReference type="SUPFAM" id="SSF48264">
    <property type="entry name" value="Cytochrome P450"/>
    <property type="match status" value="1"/>
</dbReference>
<dbReference type="OMA" id="IHRHPRD"/>
<keyword evidence="4 8" id="KW-0560">Oxidoreductase</keyword>
<protein>
    <submittedName>
        <fullName evidence="10">Geraniol 8-hydroxylase</fullName>
    </submittedName>
</protein>
<reference evidence="10 11" key="1">
    <citation type="submission" date="2017-07" db="EMBL/GenBank/DDBJ databases">
        <title>An improved, manually edited Actinidia chinensis var. chinensis (kiwifruit) genome highlights the challenges associated with draft genomes and gene prediction in plants.</title>
        <authorList>
            <person name="Pilkington S."/>
            <person name="Crowhurst R."/>
            <person name="Hilario E."/>
            <person name="Nardozza S."/>
            <person name="Fraser L."/>
            <person name="Peng Y."/>
            <person name="Gunaseelan K."/>
            <person name="Simpson R."/>
            <person name="Tahir J."/>
            <person name="Deroles S."/>
            <person name="Templeton K."/>
            <person name="Luo Z."/>
            <person name="Davy M."/>
            <person name="Cheng C."/>
            <person name="Mcneilage M."/>
            <person name="Scaglione D."/>
            <person name="Liu Y."/>
            <person name="Zhang Q."/>
            <person name="Datson P."/>
            <person name="De Silva N."/>
            <person name="Gardiner S."/>
            <person name="Bassett H."/>
            <person name="Chagne D."/>
            <person name="Mccallum J."/>
            <person name="Dzierzon H."/>
            <person name="Deng C."/>
            <person name="Wang Y.-Y."/>
            <person name="Barron N."/>
            <person name="Manako K."/>
            <person name="Bowen J."/>
            <person name="Foster T."/>
            <person name="Erridge Z."/>
            <person name="Tiffin H."/>
            <person name="Waite C."/>
            <person name="Davies K."/>
            <person name="Grierson E."/>
            <person name="Laing W."/>
            <person name="Kirk R."/>
            <person name="Chen X."/>
            <person name="Wood M."/>
            <person name="Montefiori M."/>
            <person name="Brummell D."/>
            <person name="Schwinn K."/>
            <person name="Catanach A."/>
            <person name="Fullerton C."/>
            <person name="Li D."/>
            <person name="Meiyalaghan S."/>
            <person name="Nieuwenhuizen N."/>
            <person name="Read N."/>
            <person name="Prakash R."/>
            <person name="Hunter D."/>
            <person name="Zhang H."/>
            <person name="Mckenzie M."/>
            <person name="Knabel M."/>
            <person name="Harris A."/>
            <person name="Allan A."/>
            <person name="Chen A."/>
            <person name="Janssen B."/>
            <person name="Plunkett B."/>
            <person name="Dwamena C."/>
            <person name="Voogd C."/>
            <person name="Leif D."/>
            <person name="Lafferty D."/>
            <person name="Souleyre E."/>
            <person name="Varkonyi-Gasic E."/>
            <person name="Gambi F."/>
            <person name="Hanley J."/>
            <person name="Yao J.-L."/>
            <person name="Cheung J."/>
            <person name="David K."/>
            <person name="Warren B."/>
            <person name="Marsh K."/>
            <person name="Snowden K."/>
            <person name="Lin-Wang K."/>
            <person name="Brian L."/>
            <person name="Martinez-Sanchez M."/>
            <person name="Wang M."/>
            <person name="Ileperuma N."/>
            <person name="Macnee N."/>
            <person name="Campin R."/>
            <person name="Mcatee P."/>
            <person name="Drummond R."/>
            <person name="Espley R."/>
            <person name="Ireland H."/>
            <person name="Wu R."/>
            <person name="Atkinson R."/>
            <person name="Karunairetnam S."/>
            <person name="Bulley S."/>
            <person name="Chunkath S."/>
            <person name="Hanley Z."/>
            <person name="Storey R."/>
            <person name="Thrimawithana A."/>
            <person name="Thomson S."/>
            <person name="David C."/>
            <person name="Testolin R."/>
        </authorList>
    </citation>
    <scope>NUCLEOTIDE SEQUENCE [LARGE SCALE GENOMIC DNA]</scope>
    <source>
        <strain evidence="11">cv. Red5</strain>
        <tissue evidence="10">Young leaf</tissue>
    </source>
</reference>
<keyword evidence="11" id="KW-1185">Reference proteome</keyword>
<evidence type="ECO:0000256" key="8">
    <source>
        <dbReference type="RuleBase" id="RU000461"/>
    </source>
</evidence>
<dbReference type="PANTHER" id="PTHR47950:SF4">
    <property type="entry name" value="GERANIOL 8-HYDROXYLASE-LIKE"/>
    <property type="match status" value="1"/>
</dbReference>
<proteinExistence type="inferred from homology"/>
<keyword evidence="5 7" id="KW-0408">Iron</keyword>
<evidence type="ECO:0000256" key="7">
    <source>
        <dbReference type="PIRSR" id="PIRSR602401-1"/>
    </source>
</evidence>
<keyword evidence="9" id="KW-1133">Transmembrane helix</keyword>
<evidence type="ECO:0000256" key="2">
    <source>
        <dbReference type="ARBA" id="ARBA00022617"/>
    </source>
</evidence>
<comment type="caution">
    <text evidence="10">The sequence shown here is derived from an EMBL/GenBank/DDBJ whole genome shotgun (WGS) entry which is preliminary data.</text>
</comment>
<feature type="transmembrane region" description="Helical" evidence="9">
    <location>
        <begin position="6"/>
        <end position="24"/>
    </location>
</feature>
<dbReference type="FunFam" id="1.10.630.10:FF:000007">
    <property type="entry name" value="Cytochrome P450 76C4"/>
    <property type="match status" value="1"/>
</dbReference>
<comment type="similarity">
    <text evidence="1 8">Belongs to the cytochrome P450 family.</text>
</comment>
<accession>A0A2R6RL64</accession>